<evidence type="ECO:0000256" key="3">
    <source>
        <dbReference type="ARBA" id="ARBA00022741"/>
    </source>
</evidence>
<dbReference type="EMBL" id="DSDK01000215">
    <property type="protein sequence ID" value="HDR50729.1"/>
    <property type="molecule type" value="Genomic_DNA"/>
</dbReference>
<dbReference type="NCBIfam" id="NF005491">
    <property type="entry name" value="PRK07105.1"/>
    <property type="match status" value="1"/>
</dbReference>
<keyword evidence="3" id="KW-0547">Nucleotide-binding</keyword>
<sequence length="176" mass="19614">MISQSPVKQIAAIHDLSGCGRTSLSVVIPILSAMGIKVCPLPTAVLSSHSRFEGYHFTDLTEQMQPIIDHWKKLDVAFDAVYSGFLGSYKQIRIVHRLIETFSKENQLVVVDPVLGDNGKLYGPFDKKMVSEMKSLIQKANVITPNLTEMFLLLGKPFQPDAGEDEIKKRILQLSD</sequence>
<dbReference type="GO" id="GO:0005829">
    <property type="term" value="C:cytosol"/>
    <property type="evidence" value="ECO:0007669"/>
    <property type="project" value="TreeGrafter"/>
</dbReference>
<comment type="caution">
    <text evidence="7">The sequence shown here is derived from an EMBL/GenBank/DDBJ whole genome shotgun (WGS) entry which is preliminary data.</text>
</comment>
<feature type="domain" description="Pyridoxamine kinase/Phosphomethylpyrimidine kinase" evidence="6">
    <location>
        <begin position="75"/>
        <end position="174"/>
    </location>
</feature>
<evidence type="ECO:0000259" key="6">
    <source>
        <dbReference type="Pfam" id="PF08543"/>
    </source>
</evidence>
<evidence type="ECO:0000256" key="1">
    <source>
        <dbReference type="ARBA" id="ARBA00012104"/>
    </source>
</evidence>
<keyword evidence="5" id="KW-0067">ATP-binding</keyword>
<accession>A0A831LL61</accession>
<evidence type="ECO:0000256" key="5">
    <source>
        <dbReference type="ARBA" id="ARBA00022840"/>
    </source>
</evidence>
<evidence type="ECO:0000313" key="7">
    <source>
        <dbReference type="EMBL" id="HDR50729.1"/>
    </source>
</evidence>
<dbReference type="SUPFAM" id="SSF53613">
    <property type="entry name" value="Ribokinase-like"/>
    <property type="match status" value="1"/>
</dbReference>
<dbReference type="InterPro" id="IPR013749">
    <property type="entry name" value="PM/HMP-P_kinase-1"/>
</dbReference>
<dbReference type="PANTHER" id="PTHR10534:SF2">
    <property type="entry name" value="PYRIDOXAL KINASE"/>
    <property type="match status" value="1"/>
</dbReference>
<organism evidence="7">
    <name type="scientific">Mariniphaga anaerophila</name>
    <dbReference type="NCBI Taxonomy" id="1484053"/>
    <lineage>
        <taxon>Bacteria</taxon>
        <taxon>Pseudomonadati</taxon>
        <taxon>Bacteroidota</taxon>
        <taxon>Bacteroidia</taxon>
        <taxon>Marinilabiliales</taxon>
        <taxon>Prolixibacteraceae</taxon>
        <taxon>Mariniphaga</taxon>
    </lineage>
</organism>
<keyword evidence="4 7" id="KW-0418">Kinase</keyword>
<feature type="non-terminal residue" evidence="7">
    <location>
        <position position="176"/>
    </location>
</feature>
<protein>
    <recommendedName>
        <fullName evidence="1">pyridoxal kinase</fullName>
        <ecNumber evidence="1">2.7.1.35</ecNumber>
    </recommendedName>
</protein>
<gene>
    <name evidence="7" type="ORF">ENN90_03785</name>
</gene>
<dbReference type="EC" id="2.7.1.35" evidence="1"/>
<dbReference type="Proteomes" id="UP000886047">
    <property type="component" value="Unassembled WGS sequence"/>
</dbReference>
<dbReference type="InterPro" id="IPR004625">
    <property type="entry name" value="PyrdxlKinase"/>
</dbReference>
<dbReference type="Pfam" id="PF08543">
    <property type="entry name" value="Phos_pyr_kin"/>
    <property type="match status" value="1"/>
</dbReference>
<dbReference type="GO" id="GO:0009443">
    <property type="term" value="P:pyridoxal 5'-phosphate salvage"/>
    <property type="evidence" value="ECO:0007669"/>
    <property type="project" value="InterPro"/>
</dbReference>
<proteinExistence type="predicted"/>
<dbReference type="GO" id="GO:0008478">
    <property type="term" value="F:pyridoxal kinase activity"/>
    <property type="evidence" value="ECO:0007669"/>
    <property type="project" value="UniProtKB-EC"/>
</dbReference>
<reference evidence="7" key="1">
    <citation type="journal article" date="2020" name="mSystems">
        <title>Genome- and Community-Level Interaction Insights into Carbon Utilization and Element Cycling Functions of Hydrothermarchaeota in Hydrothermal Sediment.</title>
        <authorList>
            <person name="Zhou Z."/>
            <person name="Liu Y."/>
            <person name="Xu W."/>
            <person name="Pan J."/>
            <person name="Luo Z.H."/>
            <person name="Li M."/>
        </authorList>
    </citation>
    <scope>NUCLEOTIDE SEQUENCE [LARGE SCALE GENOMIC DNA]</scope>
    <source>
        <strain evidence="7">SpSt-1217</strain>
    </source>
</reference>
<dbReference type="GO" id="GO:0005524">
    <property type="term" value="F:ATP binding"/>
    <property type="evidence" value="ECO:0007669"/>
    <property type="project" value="UniProtKB-KW"/>
</dbReference>
<dbReference type="Gene3D" id="3.40.1190.20">
    <property type="match status" value="1"/>
</dbReference>
<dbReference type="InterPro" id="IPR029056">
    <property type="entry name" value="Ribokinase-like"/>
</dbReference>
<dbReference type="PANTHER" id="PTHR10534">
    <property type="entry name" value="PYRIDOXAL KINASE"/>
    <property type="match status" value="1"/>
</dbReference>
<keyword evidence="2 7" id="KW-0808">Transferase</keyword>
<evidence type="ECO:0000256" key="2">
    <source>
        <dbReference type="ARBA" id="ARBA00022679"/>
    </source>
</evidence>
<evidence type="ECO:0000256" key="4">
    <source>
        <dbReference type="ARBA" id="ARBA00022777"/>
    </source>
</evidence>
<dbReference type="AlphaFoldDB" id="A0A831LL61"/>
<name>A0A831LL61_9BACT</name>